<dbReference type="EMBL" id="AGNL01050224">
    <property type="protein sequence ID" value="EJK44063.1"/>
    <property type="molecule type" value="Genomic_DNA"/>
</dbReference>
<evidence type="ECO:0000313" key="3">
    <source>
        <dbReference type="Proteomes" id="UP000266841"/>
    </source>
</evidence>
<keyword evidence="3" id="KW-1185">Reference proteome</keyword>
<dbReference type="AlphaFoldDB" id="K0QYD8"/>
<feature type="region of interest" description="Disordered" evidence="1">
    <location>
        <begin position="62"/>
        <end position="92"/>
    </location>
</feature>
<evidence type="ECO:0000313" key="2">
    <source>
        <dbReference type="EMBL" id="EJK44063.1"/>
    </source>
</evidence>
<gene>
    <name evidence="2" type="ORF">THAOC_37433</name>
</gene>
<proteinExistence type="predicted"/>
<reference evidence="2 3" key="1">
    <citation type="journal article" date="2012" name="Genome Biol.">
        <title>Genome and low-iron response of an oceanic diatom adapted to chronic iron limitation.</title>
        <authorList>
            <person name="Lommer M."/>
            <person name="Specht M."/>
            <person name="Roy A.S."/>
            <person name="Kraemer L."/>
            <person name="Andreson R."/>
            <person name="Gutowska M.A."/>
            <person name="Wolf J."/>
            <person name="Bergner S.V."/>
            <person name="Schilhabel M.B."/>
            <person name="Klostermeier U.C."/>
            <person name="Beiko R.G."/>
            <person name="Rosenstiel P."/>
            <person name="Hippler M."/>
            <person name="Laroche J."/>
        </authorList>
    </citation>
    <scope>NUCLEOTIDE SEQUENCE [LARGE SCALE GENOMIC DNA]</scope>
    <source>
        <strain evidence="2 3">CCMP1005</strain>
    </source>
</reference>
<evidence type="ECO:0000256" key="1">
    <source>
        <dbReference type="SAM" id="MobiDB-lite"/>
    </source>
</evidence>
<comment type="caution">
    <text evidence="2">The sequence shown here is derived from an EMBL/GenBank/DDBJ whole genome shotgun (WGS) entry which is preliminary data.</text>
</comment>
<protein>
    <submittedName>
        <fullName evidence="2">Uncharacterized protein</fullName>
    </submittedName>
</protein>
<accession>K0QYD8</accession>
<sequence length="92" mass="10481">MPTTIQILLATRQAELRRLLDETSPCNTPQQCATKLSNPFNRQRAIEDDSHEGVMIPAKAKTKSRDLGVTRWRPQSQRRRRRGGEACLHASK</sequence>
<dbReference type="Proteomes" id="UP000266841">
    <property type="component" value="Unassembled WGS sequence"/>
</dbReference>
<organism evidence="2 3">
    <name type="scientific">Thalassiosira oceanica</name>
    <name type="common">Marine diatom</name>
    <dbReference type="NCBI Taxonomy" id="159749"/>
    <lineage>
        <taxon>Eukaryota</taxon>
        <taxon>Sar</taxon>
        <taxon>Stramenopiles</taxon>
        <taxon>Ochrophyta</taxon>
        <taxon>Bacillariophyta</taxon>
        <taxon>Coscinodiscophyceae</taxon>
        <taxon>Thalassiosirophycidae</taxon>
        <taxon>Thalassiosirales</taxon>
        <taxon>Thalassiosiraceae</taxon>
        <taxon>Thalassiosira</taxon>
    </lineage>
</organism>
<name>K0QYD8_THAOC</name>